<evidence type="ECO:0000256" key="11">
    <source>
        <dbReference type="ARBA" id="ARBA00023136"/>
    </source>
</evidence>
<keyword evidence="4" id="KW-0808">Transferase</keyword>
<dbReference type="GO" id="GO:0005886">
    <property type="term" value="C:plasma membrane"/>
    <property type="evidence" value="ECO:0007669"/>
    <property type="project" value="UniProtKB-SubCell"/>
</dbReference>
<dbReference type="STRING" id="45351.A7RVC4"/>
<dbReference type="HOGENOM" id="CLU_710390_0_0_1"/>
<evidence type="ECO:0000256" key="6">
    <source>
        <dbReference type="ARBA" id="ARBA00022729"/>
    </source>
</evidence>
<sequence>MRCPLLMILVTACGLVTSTTRQALYNSIDDTRLVEHTIRDQRTDSVITCAHLCTLEDQCDSFNFHNLHGACELNRKTAGHEESWRAESSGWIHARMIKPEMEKISLKVVFTHLNGKTNRGPDNTDEYKSTPLEGKVRLKAGIQIWRIPYSGNYQITALGASGGNGTNQSSLSWKEGGRGARITGSFRLSKETQLKILVGQKGIPFPEFSIRPGSGGGGTFVTLMDNTPLVIAGGGGGGAGIGQGDCMDGDPGQAGGNGTRHGGRGGKGGVVFESVGGINPMNFGASAGGGLYSDGGASPGDFETGGKSFLNGGEGGESRAGPVGGFGGGGSSRIRPGGGGGYSGGGVESDRHVFVVAGGGASFNNGSDPVNESGVNKGNGRVIITLIET</sequence>
<evidence type="ECO:0000259" key="18">
    <source>
        <dbReference type="PROSITE" id="PS50948"/>
    </source>
</evidence>
<keyword evidence="20" id="KW-1185">Reference proteome</keyword>
<dbReference type="Pfam" id="PF12810">
    <property type="entry name" value="ALK_LTK_GRD"/>
    <property type="match status" value="1"/>
</dbReference>
<protein>
    <recommendedName>
        <fullName evidence="2">receptor protein-tyrosine kinase</fullName>
        <ecNumber evidence="2">2.7.10.1</ecNumber>
    </recommendedName>
</protein>
<dbReference type="InterPro" id="IPR055163">
    <property type="entry name" value="ALK/LTK-like_GRD"/>
</dbReference>
<keyword evidence="8" id="KW-0418">Kinase</keyword>
<reference evidence="19 20" key="1">
    <citation type="journal article" date="2007" name="Science">
        <title>Sea anemone genome reveals ancestral eumetazoan gene repertoire and genomic organization.</title>
        <authorList>
            <person name="Putnam N.H."/>
            <person name="Srivastava M."/>
            <person name="Hellsten U."/>
            <person name="Dirks B."/>
            <person name="Chapman J."/>
            <person name="Salamov A."/>
            <person name="Terry A."/>
            <person name="Shapiro H."/>
            <person name="Lindquist E."/>
            <person name="Kapitonov V.V."/>
            <person name="Jurka J."/>
            <person name="Genikhovich G."/>
            <person name="Grigoriev I.V."/>
            <person name="Lucas S.M."/>
            <person name="Steele R.E."/>
            <person name="Finnerty J.R."/>
            <person name="Technau U."/>
            <person name="Martindale M.Q."/>
            <person name="Rokhsar D.S."/>
        </authorList>
    </citation>
    <scope>NUCLEOTIDE SEQUENCE [LARGE SCALE GENOMIC DNA]</scope>
    <source>
        <strain evidence="20">CH2 X CH6</strain>
    </source>
</reference>
<keyword evidence="10" id="KW-1133">Transmembrane helix</keyword>
<feature type="chain" id="PRO_5002714758" description="receptor protein-tyrosine kinase" evidence="17">
    <location>
        <begin position="19"/>
        <end position="389"/>
    </location>
</feature>
<evidence type="ECO:0000256" key="1">
    <source>
        <dbReference type="ARBA" id="ARBA00004251"/>
    </source>
</evidence>
<keyword evidence="15" id="KW-0325">Glycoprotein</keyword>
<evidence type="ECO:0000256" key="17">
    <source>
        <dbReference type="SAM" id="SignalP"/>
    </source>
</evidence>
<dbReference type="EC" id="2.7.10.1" evidence="2"/>
<dbReference type="EMBL" id="DS469543">
    <property type="protein sequence ID" value="EDO44548.1"/>
    <property type="molecule type" value="Genomic_DNA"/>
</dbReference>
<evidence type="ECO:0000256" key="2">
    <source>
        <dbReference type="ARBA" id="ARBA00011902"/>
    </source>
</evidence>
<keyword evidence="5" id="KW-0812">Transmembrane</keyword>
<keyword evidence="13" id="KW-1015">Disulfide bond</keyword>
<feature type="signal peptide" evidence="17">
    <location>
        <begin position="1"/>
        <end position="18"/>
    </location>
</feature>
<dbReference type="KEGG" id="nve:5516557"/>
<dbReference type="AlphaFoldDB" id="A7RVC4"/>
<dbReference type="PhylomeDB" id="A7RVC4"/>
<dbReference type="OrthoDB" id="5988945at2759"/>
<evidence type="ECO:0000256" key="8">
    <source>
        <dbReference type="ARBA" id="ARBA00022777"/>
    </source>
</evidence>
<feature type="domain" description="Apple" evidence="18">
    <location>
        <begin position="13"/>
        <end position="97"/>
    </location>
</feature>
<dbReference type="PROSITE" id="PS50948">
    <property type="entry name" value="PAN"/>
    <property type="match status" value="1"/>
</dbReference>
<dbReference type="FunFam" id="3.50.4.10:FF:000049">
    <property type="match status" value="1"/>
</dbReference>
<dbReference type="InterPro" id="IPR003609">
    <property type="entry name" value="Pan_app"/>
</dbReference>
<evidence type="ECO:0000256" key="5">
    <source>
        <dbReference type="ARBA" id="ARBA00022692"/>
    </source>
</evidence>
<keyword evidence="3" id="KW-1003">Cell membrane</keyword>
<evidence type="ECO:0000256" key="13">
    <source>
        <dbReference type="ARBA" id="ARBA00023157"/>
    </source>
</evidence>
<evidence type="ECO:0000256" key="9">
    <source>
        <dbReference type="ARBA" id="ARBA00022840"/>
    </source>
</evidence>
<evidence type="ECO:0000256" key="3">
    <source>
        <dbReference type="ARBA" id="ARBA00022475"/>
    </source>
</evidence>
<keyword evidence="11" id="KW-0472">Membrane</keyword>
<feature type="compositionally biased region" description="Gly residues" evidence="16">
    <location>
        <begin position="322"/>
        <end position="346"/>
    </location>
</feature>
<dbReference type="PANTHER" id="PTHR31535:SF3">
    <property type="entry name" value="REGULATORY PROTEIN ZESTE"/>
    <property type="match status" value="1"/>
</dbReference>
<dbReference type="PANTHER" id="PTHR31535">
    <property type="match status" value="1"/>
</dbReference>
<dbReference type="Proteomes" id="UP000001593">
    <property type="component" value="Unassembled WGS sequence"/>
</dbReference>
<dbReference type="InParanoid" id="A7RVC4"/>
<evidence type="ECO:0000313" key="20">
    <source>
        <dbReference type="Proteomes" id="UP000001593"/>
    </source>
</evidence>
<proteinExistence type="predicted"/>
<organism evidence="19 20">
    <name type="scientific">Nematostella vectensis</name>
    <name type="common">Starlet sea anemone</name>
    <dbReference type="NCBI Taxonomy" id="45351"/>
    <lineage>
        <taxon>Eukaryota</taxon>
        <taxon>Metazoa</taxon>
        <taxon>Cnidaria</taxon>
        <taxon>Anthozoa</taxon>
        <taxon>Hexacorallia</taxon>
        <taxon>Actiniaria</taxon>
        <taxon>Edwardsiidae</taxon>
        <taxon>Nematostella</taxon>
    </lineage>
</organism>
<feature type="region of interest" description="Disordered" evidence="16">
    <location>
        <begin position="296"/>
        <end position="346"/>
    </location>
</feature>
<evidence type="ECO:0000256" key="14">
    <source>
        <dbReference type="ARBA" id="ARBA00023170"/>
    </source>
</evidence>
<dbReference type="OMA" id="HEESWRA"/>
<evidence type="ECO:0000256" key="15">
    <source>
        <dbReference type="ARBA" id="ARBA00023180"/>
    </source>
</evidence>
<evidence type="ECO:0000256" key="12">
    <source>
        <dbReference type="ARBA" id="ARBA00023137"/>
    </source>
</evidence>
<keyword evidence="7" id="KW-0547">Nucleotide-binding</keyword>
<evidence type="ECO:0000256" key="10">
    <source>
        <dbReference type="ARBA" id="ARBA00022989"/>
    </source>
</evidence>
<keyword evidence="12" id="KW-0829">Tyrosine-protein kinase</keyword>
<keyword evidence="14" id="KW-0675">Receptor</keyword>
<accession>A7RVC4</accession>
<keyword evidence="6 17" id="KW-0732">Signal</keyword>
<dbReference type="SUPFAM" id="SSF57414">
    <property type="entry name" value="Hairpin loop containing domain-like"/>
    <property type="match status" value="1"/>
</dbReference>
<comment type="subcellular location">
    <subcellularLocation>
        <location evidence="1">Cell membrane</location>
        <topology evidence="1">Single-pass type I membrane protein</topology>
    </subcellularLocation>
</comment>
<dbReference type="Gene3D" id="3.50.4.10">
    <property type="entry name" value="Hepatocyte Growth Factor"/>
    <property type="match status" value="1"/>
</dbReference>
<evidence type="ECO:0000256" key="16">
    <source>
        <dbReference type="SAM" id="MobiDB-lite"/>
    </source>
</evidence>
<evidence type="ECO:0000313" key="19">
    <source>
        <dbReference type="EMBL" id="EDO44548.1"/>
    </source>
</evidence>
<evidence type="ECO:0000256" key="4">
    <source>
        <dbReference type="ARBA" id="ARBA00022679"/>
    </source>
</evidence>
<dbReference type="eggNOG" id="ENOG502S22P">
    <property type="taxonomic scope" value="Eukaryota"/>
</dbReference>
<evidence type="ECO:0000256" key="7">
    <source>
        <dbReference type="ARBA" id="ARBA00022741"/>
    </source>
</evidence>
<name>A7RVC4_NEMVE</name>
<dbReference type="GO" id="GO:0004714">
    <property type="term" value="F:transmembrane receptor protein tyrosine kinase activity"/>
    <property type="evidence" value="ECO:0007669"/>
    <property type="project" value="UniProtKB-EC"/>
</dbReference>
<gene>
    <name evidence="19" type="ORF">NEMVEDRAFT_v1g202689</name>
</gene>
<dbReference type="Pfam" id="PF00024">
    <property type="entry name" value="PAN_1"/>
    <property type="match status" value="1"/>
</dbReference>
<keyword evidence="9" id="KW-0067">ATP-binding</keyword>
<dbReference type="GO" id="GO:0005524">
    <property type="term" value="F:ATP binding"/>
    <property type="evidence" value="ECO:0007669"/>
    <property type="project" value="UniProtKB-KW"/>
</dbReference>